<dbReference type="PANTHER" id="PTHR46112:SF8">
    <property type="entry name" value="CYTOPLASMIC PEPTIDASE PEPQ-RELATED"/>
    <property type="match status" value="1"/>
</dbReference>
<dbReference type="InterPro" id="IPR029149">
    <property type="entry name" value="Creatin/AminoP/Spt16_N"/>
</dbReference>
<keyword evidence="3" id="KW-0645">Protease</keyword>
<evidence type="ECO:0000313" key="3">
    <source>
        <dbReference type="EMBL" id="CAA9590626.1"/>
    </source>
</evidence>
<dbReference type="GO" id="GO:0004177">
    <property type="term" value="F:aminopeptidase activity"/>
    <property type="evidence" value="ECO:0007669"/>
    <property type="project" value="UniProtKB-KW"/>
</dbReference>
<reference evidence="3" key="1">
    <citation type="submission" date="2020-02" db="EMBL/GenBank/DDBJ databases">
        <authorList>
            <person name="Meier V. D."/>
        </authorList>
    </citation>
    <scope>NUCLEOTIDE SEQUENCE</scope>
    <source>
        <strain evidence="3">AVDCRST_MAG18</strain>
    </source>
</reference>
<dbReference type="Pfam" id="PF01321">
    <property type="entry name" value="Creatinase_N"/>
    <property type="match status" value="1"/>
</dbReference>
<dbReference type="InterPro" id="IPR050659">
    <property type="entry name" value="Peptidase_M24B"/>
</dbReference>
<dbReference type="Gene3D" id="3.40.350.10">
    <property type="entry name" value="Creatinase/prolidase N-terminal domain"/>
    <property type="match status" value="1"/>
</dbReference>
<dbReference type="InterPro" id="IPR000587">
    <property type="entry name" value="Creatinase_N"/>
</dbReference>
<feature type="domain" description="Creatinase N-terminal" evidence="2">
    <location>
        <begin position="6"/>
        <end position="138"/>
    </location>
</feature>
<accession>A0A6J4VYC9</accession>
<dbReference type="InterPro" id="IPR036005">
    <property type="entry name" value="Creatinase/aminopeptidase-like"/>
</dbReference>
<dbReference type="InterPro" id="IPR000994">
    <property type="entry name" value="Pept_M24"/>
</dbReference>
<evidence type="ECO:0000259" key="1">
    <source>
        <dbReference type="Pfam" id="PF00557"/>
    </source>
</evidence>
<dbReference type="Pfam" id="PF00557">
    <property type="entry name" value="Peptidase_M24"/>
    <property type="match status" value="1"/>
</dbReference>
<dbReference type="PANTHER" id="PTHR46112">
    <property type="entry name" value="AMINOPEPTIDASE"/>
    <property type="match status" value="1"/>
</dbReference>
<organism evidence="3">
    <name type="scientific">uncultured Thermomicrobiales bacterium</name>
    <dbReference type="NCBI Taxonomy" id="1645740"/>
    <lineage>
        <taxon>Bacteria</taxon>
        <taxon>Pseudomonadati</taxon>
        <taxon>Thermomicrobiota</taxon>
        <taxon>Thermomicrobia</taxon>
        <taxon>Thermomicrobiales</taxon>
        <taxon>environmental samples</taxon>
    </lineage>
</organism>
<sequence length="362" mass="38798">MKGQQLTALRAQMRERDLDALLITHPSNRFYLSGYTATDIAPNESAGCLLLGPDSAYLITSGTNENQARAQATEFEVVRREHKLPETLKTLLERHGVRRLGFEEEATLVSLHRGIGEAMGEAVELVPIGELVSELRLIKTEAELALIERAVAITDAAYEAVAATLRPEQTERAVAWTIERALREGGADALAFPVIVAAGENGAYAHHEPGDTPLGEGLPITIDMGAQVSGYAADLTRTLILGEPTARAREVYRTLQRAVDTVEERLRAGMTGAEADALARDVIAEAGFGEYFGHGLGHGVGVRTHEAPSAAKEIEAPLLAGATLTIEPGIYMPGWGGARIEDLVVIEEGGVRVLSRASKQQL</sequence>
<feature type="domain" description="Peptidase M24" evidence="1">
    <location>
        <begin position="146"/>
        <end position="348"/>
    </location>
</feature>
<dbReference type="SUPFAM" id="SSF55920">
    <property type="entry name" value="Creatinase/aminopeptidase"/>
    <property type="match status" value="1"/>
</dbReference>
<keyword evidence="3" id="KW-0031">Aminopeptidase</keyword>
<dbReference type="SUPFAM" id="SSF53092">
    <property type="entry name" value="Creatinase/prolidase N-terminal domain"/>
    <property type="match status" value="1"/>
</dbReference>
<evidence type="ECO:0000259" key="2">
    <source>
        <dbReference type="Pfam" id="PF01321"/>
    </source>
</evidence>
<keyword evidence="3" id="KW-0378">Hydrolase</keyword>
<dbReference type="EMBL" id="CADCWN010000410">
    <property type="protein sequence ID" value="CAA9590626.1"/>
    <property type="molecule type" value="Genomic_DNA"/>
</dbReference>
<proteinExistence type="predicted"/>
<dbReference type="AlphaFoldDB" id="A0A6J4VYC9"/>
<dbReference type="Gene3D" id="3.90.230.10">
    <property type="entry name" value="Creatinase/methionine aminopeptidase superfamily"/>
    <property type="match status" value="1"/>
</dbReference>
<protein>
    <submittedName>
        <fullName evidence="3">Aminopeptidase YpdF (MP-, MA-, MS-, AP-, NP-specific)</fullName>
    </submittedName>
</protein>
<gene>
    <name evidence="3" type="ORF">AVDCRST_MAG18-5093</name>
</gene>
<name>A0A6J4VYC9_9BACT</name>